<sequence length="253" mass="27212">MKVSIATFFLLSPLPFAHGYEFASAVDVNVCGRELDGGYGWGRVEFITSSAACLSETKMHLLCLDRWDHTRYREDLHDCKGKESCVPHAQFVSPTPDAGCLVLHSPGGTKGSGDMDNHACSSGISIGNDDIFILSAVSADQLKYDTGIRTCIISRHGSSAPADVIYSKSPCPHKSTLLKLAKHTTYQACVTTAVALAKVSVGFTWHIRSPGRTVRRGLEQPGGLAQQAKPLSEMFTIVSNTTANEAIRIVIGD</sequence>
<name>A0A8H3V627_VENIN</name>
<dbReference type="Proteomes" id="UP000447873">
    <property type="component" value="Unassembled WGS sequence"/>
</dbReference>
<proteinExistence type="predicted"/>
<keyword evidence="1" id="KW-0732">Signal</keyword>
<dbReference type="AlphaFoldDB" id="A0A8H3V627"/>
<gene>
    <name evidence="2" type="ORF">EG328_010228</name>
</gene>
<protein>
    <submittedName>
        <fullName evidence="2">Uncharacterized protein</fullName>
    </submittedName>
</protein>
<feature type="chain" id="PRO_5034558056" evidence="1">
    <location>
        <begin position="20"/>
        <end position="253"/>
    </location>
</feature>
<organism evidence="2 3">
    <name type="scientific">Venturia inaequalis</name>
    <name type="common">Apple scab fungus</name>
    <dbReference type="NCBI Taxonomy" id="5025"/>
    <lineage>
        <taxon>Eukaryota</taxon>
        <taxon>Fungi</taxon>
        <taxon>Dikarya</taxon>
        <taxon>Ascomycota</taxon>
        <taxon>Pezizomycotina</taxon>
        <taxon>Dothideomycetes</taxon>
        <taxon>Pleosporomycetidae</taxon>
        <taxon>Venturiales</taxon>
        <taxon>Venturiaceae</taxon>
        <taxon>Venturia</taxon>
    </lineage>
</organism>
<dbReference type="EMBL" id="WNWS01000066">
    <property type="protein sequence ID" value="KAE9983144.1"/>
    <property type="molecule type" value="Genomic_DNA"/>
</dbReference>
<evidence type="ECO:0000256" key="1">
    <source>
        <dbReference type="SAM" id="SignalP"/>
    </source>
</evidence>
<evidence type="ECO:0000313" key="3">
    <source>
        <dbReference type="Proteomes" id="UP000447873"/>
    </source>
</evidence>
<accession>A0A8H3V627</accession>
<comment type="caution">
    <text evidence="2">The sequence shown here is derived from an EMBL/GenBank/DDBJ whole genome shotgun (WGS) entry which is preliminary data.</text>
</comment>
<feature type="signal peptide" evidence="1">
    <location>
        <begin position="1"/>
        <end position="19"/>
    </location>
</feature>
<evidence type="ECO:0000313" key="2">
    <source>
        <dbReference type="EMBL" id="KAE9983144.1"/>
    </source>
</evidence>
<reference evidence="2 3" key="1">
    <citation type="submission" date="2018-12" db="EMBL/GenBank/DDBJ databases">
        <title>Venturia inaequalis Genome Resource.</title>
        <authorList>
            <person name="Lichtner F.J."/>
        </authorList>
    </citation>
    <scope>NUCLEOTIDE SEQUENCE [LARGE SCALE GENOMIC DNA]</scope>
    <source>
        <strain evidence="2 3">120213</strain>
    </source>
</reference>